<organism evidence="2">
    <name type="scientific">Arundo donax</name>
    <name type="common">Giant reed</name>
    <name type="synonym">Donax arundinaceus</name>
    <dbReference type="NCBI Taxonomy" id="35708"/>
    <lineage>
        <taxon>Eukaryota</taxon>
        <taxon>Viridiplantae</taxon>
        <taxon>Streptophyta</taxon>
        <taxon>Embryophyta</taxon>
        <taxon>Tracheophyta</taxon>
        <taxon>Spermatophyta</taxon>
        <taxon>Magnoliopsida</taxon>
        <taxon>Liliopsida</taxon>
        <taxon>Poales</taxon>
        <taxon>Poaceae</taxon>
        <taxon>PACMAD clade</taxon>
        <taxon>Arundinoideae</taxon>
        <taxon>Arundineae</taxon>
        <taxon>Arundo</taxon>
    </lineage>
</organism>
<feature type="region of interest" description="Disordered" evidence="1">
    <location>
        <begin position="1"/>
        <end position="25"/>
    </location>
</feature>
<accession>A0A0A9F9C1</accession>
<name>A0A0A9F9C1_ARUDO</name>
<reference evidence="2" key="1">
    <citation type="submission" date="2014-09" db="EMBL/GenBank/DDBJ databases">
        <authorList>
            <person name="Magalhaes I.L.F."/>
            <person name="Oliveira U."/>
            <person name="Santos F.R."/>
            <person name="Vidigal T.H.D.A."/>
            <person name="Brescovit A.D."/>
            <person name="Santos A.J."/>
        </authorList>
    </citation>
    <scope>NUCLEOTIDE SEQUENCE</scope>
    <source>
        <tissue evidence="2">Shoot tissue taken approximately 20 cm above the soil surface</tissue>
    </source>
</reference>
<dbReference type="AlphaFoldDB" id="A0A0A9F9C1"/>
<protein>
    <submittedName>
        <fullName evidence="2">Uncharacterized protein</fullName>
    </submittedName>
</protein>
<evidence type="ECO:0000313" key="2">
    <source>
        <dbReference type="EMBL" id="JAE06736.1"/>
    </source>
</evidence>
<reference evidence="2" key="2">
    <citation type="journal article" date="2015" name="Data Brief">
        <title>Shoot transcriptome of the giant reed, Arundo donax.</title>
        <authorList>
            <person name="Barrero R.A."/>
            <person name="Guerrero F.D."/>
            <person name="Moolhuijzen P."/>
            <person name="Goolsby J.A."/>
            <person name="Tidwell J."/>
            <person name="Bellgard S.E."/>
            <person name="Bellgard M.I."/>
        </authorList>
    </citation>
    <scope>NUCLEOTIDE SEQUENCE</scope>
    <source>
        <tissue evidence="2">Shoot tissue taken approximately 20 cm above the soil surface</tissue>
    </source>
</reference>
<proteinExistence type="predicted"/>
<evidence type="ECO:0000256" key="1">
    <source>
        <dbReference type="SAM" id="MobiDB-lite"/>
    </source>
</evidence>
<sequence>MPKQVKGTEAFARGNNGRSESKRVR</sequence>
<dbReference type="EMBL" id="GBRH01191160">
    <property type="protein sequence ID" value="JAE06736.1"/>
    <property type="molecule type" value="Transcribed_RNA"/>
</dbReference>